<reference evidence="3" key="1">
    <citation type="submission" date="2012-07" db="EMBL/GenBank/DDBJ databases">
        <title>Genome of the Chinese tree shrew, a rising model animal genetically related to primates.</title>
        <authorList>
            <person name="Zhang G."/>
            <person name="Fan Y."/>
            <person name="Yao Y."/>
            <person name="Huang Z."/>
        </authorList>
    </citation>
    <scope>NUCLEOTIDE SEQUENCE [LARGE SCALE GENOMIC DNA]</scope>
</reference>
<proteinExistence type="predicted"/>
<gene>
    <name evidence="2" type="ORF">TREES_T100007245</name>
</gene>
<feature type="compositionally biased region" description="Basic and acidic residues" evidence="1">
    <location>
        <begin position="174"/>
        <end position="197"/>
    </location>
</feature>
<evidence type="ECO:0000313" key="2">
    <source>
        <dbReference type="EMBL" id="ELW68733.1"/>
    </source>
</evidence>
<keyword evidence="3" id="KW-1185">Reference proteome</keyword>
<accession>L9L193</accession>
<evidence type="ECO:0000313" key="3">
    <source>
        <dbReference type="Proteomes" id="UP000011518"/>
    </source>
</evidence>
<dbReference type="AlphaFoldDB" id="L9L193"/>
<dbReference type="InParanoid" id="L9L193"/>
<protein>
    <submittedName>
        <fullName evidence="2">Uncharacterized protein</fullName>
    </submittedName>
</protein>
<sequence>MTSRGLCLTVRKYGSAISRDEEDGSEQTAGRSKSRLGRDILLEANAEMSSRQLFPKERYENTSPQPTVDLTSSGLEPGAYAHGPHITMCCPSVCAKGLRFCRFFTIRGFCPNGRTLRPESLNLAIKGRDMRSLKEATGLSSRRASGHTATPVLTSSAMDHWYHPTTDYNTVALKKKEKEKEKKKEEEKKKKPQLEVH</sequence>
<dbReference type="Proteomes" id="UP000011518">
    <property type="component" value="Unassembled WGS sequence"/>
</dbReference>
<dbReference type="EMBL" id="KB320561">
    <property type="protein sequence ID" value="ELW68733.1"/>
    <property type="molecule type" value="Genomic_DNA"/>
</dbReference>
<reference evidence="3" key="2">
    <citation type="journal article" date="2013" name="Nat. Commun.">
        <title>Genome of the Chinese tree shrew.</title>
        <authorList>
            <person name="Fan Y."/>
            <person name="Huang Z.Y."/>
            <person name="Cao C.C."/>
            <person name="Chen C.S."/>
            <person name="Chen Y.X."/>
            <person name="Fan D.D."/>
            <person name="He J."/>
            <person name="Hou H.L."/>
            <person name="Hu L."/>
            <person name="Hu X.T."/>
            <person name="Jiang X.T."/>
            <person name="Lai R."/>
            <person name="Lang Y.S."/>
            <person name="Liang B."/>
            <person name="Liao S.G."/>
            <person name="Mu D."/>
            <person name="Ma Y.Y."/>
            <person name="Niu Y.Y."/>
            <person name="Sun X.Q."/>
            <person name="Xia J.Q."/>
            <person name="Xiao J."/>
            <person name="Xiong Z.Q."/>
            <person name="Xu L."/>
            <person name="Yang L."/>
            <person name="Zhang Y."/>
            <person name="Zhao W."/>
            <person name="Zhao X.D."/>
            <person name="Zheng Y.T."/>
            <person name="Zhou J.M."/>
            <person name="Zhu Y.B."/>
            <person name="Zhang G.J."/>
            <person name="Wang J."/>
            <person name="Yao Y.G."/>
        </authorList>
    </citation>
    <scope>NUCLEOTIDE SEQUENCE [LARGE SCALE GENOMIC DNA]</scope>
</reference>
<feature type="region of interest" description="Disordered" evidence="1">
    <location>
        <begin position="170"/>
        <end position="197"/>
    </location>
</feature>
<evidence type="ECO:0000256" key="1">
    <source>
        <dbReference type="SAM" id="MobiDB-lite"/>
    </source>
</evidence>
<name>L9L193_TUPCH</name>
<organism evidence="2 3">
    <name type="scientific">Tupaia chinensis</name>
    <name type="common">Chinese tree shrew</name>
    <name type="synonym">Tupaia belangeri chinensis</name>
    <dbReference type="NCBI Taxonomy" id="246437"/>
    <lineage>
        <taxon>Eukaryota</taxon>
        <taxon>Metazoa</taxon>
        <taxon>Chordata</taxon>
        <taxon>Craniata</taxon>
        <taxon>Vertebrata</taxon>
        <taxon>Euteleostomi</taxon>
        <taxon>Mammalia</taxon>
        <taxon>Eutheria</taxon>
        <taxon>Euarchontoglires</taxon>
        <taxon>Scandentia</taxon>
        <taxon>Tupaiidae</taxon>
        <taxon>Tupaia</taxon>
    </lineage>
</organism>